<feature type="domain" description="DDE-1" evidence="1">
    <location>
        <begin position="19"/>
        <end position="124"/>
    </location>
</feature>
<evidence type="ECO:0000259" key="1">
    <source>
        <dbReference type="Pfam" id="PF03184"/>
    </source>
</evidence>
<keyword evidence="3" id="KW-1185">Reference proteome</keyword>
<accession>A0A9J6D4J7</accession>
<organism evidence="2 3">
    <name type="scientific">Rhipicephalus microplus</name>
    <name type="common">Cattle tick</name>
    <name type="synonym">Boophilus microplus</name>
    <dbReference type="NCBI Taxonomy" id="6941"/>
    <lineage>
        <taxon>Eukaryota</taxon>
        <taxon>Metazoa</taxon>
        <taxon>Ecdysozoa</taxon>
        <taxon>Arthropoda</taxon>
        <taxon>Chelicerata</taxon>
        <taxon>Arachnida</taxon>
        <taxon>Acari</taxon>
        <taxon>Parasitiformes</taxon>
        <taxon>Ixodida</taxon>
        <taxon>Ixodoidea</taxon>
        <taxon>Ixodidae</taxon>
        <taxon>Rhipicephalinae</taxon>
        <taxon>Rhipicephalus</taxon>
        <taxon>Boophilus</taxon>
    </lineage>
</organism>
<sequence>MRPPCGLTCLRFGNEHSHFTVTLSCTADSRKLPAFIIAKRKAMSKEVLPPGVVVCINKKGRMDEAMMLEWTRVVWNSRPGALLRLRSMLVLDAFHGHLTDPVKRALGEGKTDQVIRRPPSSRSTLC</sequence>
<dbReference type="Pfam" id="PF03184">
    <property type="entry name" value="DDE_1"/>
    <property type="match status" value="1"/>
</dbReference>
<comment type="caution">
    <text evidence="2">The sequence shown here is derived from an EMBL/GenBank/DDBJ whole genome shotgun (WGS) entry which is preliminary data.</text>
</comment>
<reference evidence="2" key="1">
    <citation type="journal article" date="2020" name="Cell">
        <title>Large-Scale Comparative Analyses of Tick Genomes Elucidate Their Genetic Diversity and Vector Capacities.</title>
        <authorList>
            <consortium name="Tick Genome and Microbiome Consortium (TIGMIC)"/>
            <person name="Jia N."/>
            <person name="Wang J."/>
            <person name="Shi W."/>
            <person name="Du L."/>
            <person name="Sun Y."/>
            <person name="Zhan W."/>
            <person name="Jiang J.F."/>
            <person name="Wang Q."/>
            <person name="Zhang B."/>
            <person name="Ji P."/>
            <person name="Bell-Sakyi L."/>
            <person name="Cui X.M."/>
            <person name="Yuan T.T."/>
            <person name="Jiang B.G."/>
            <person name="Yang W.F."/>
            <person name="Lam T.T."/>
            <person name="Chang Q.C."/>
            <person name="Ding S.J."/>
            <person name="Wang X.J."/>
            <person name="Zhu J.G."/>
            <person name="Ruan X.D."/>
            <person name="Zhao L."/>
            <person name="Wei J.T."/>
            <person name="Ye R.Z."/>
            <person name="Que T.C."/>
            <person name="Du C.H."/>
            <person name="Zhou Y.H."/>
            <person name="Cheng J.X."/>
            <person name="Dai P.F."/>
            <person name="Guo W.B."/>
            <person name="Han X.H."/>
            <person name="Huang E.J."/>
            <person name="Li L.F."/>
            <person name="Wei W."/>
            <person name="Gao Y.C."/>
            <person name="Liu J.Z."/>
            <person name="Shao H.Z."/>
            <person name="Wang X."/>
            <person name="Wang C.C."/>
            <person name="Yang T.C."/>
            <person name="Huo Q.B."/>
            <person name="Li W."/>
            <person name="Chen H.Y."/>
            <person name="Chen S.E."/>
            <person name="Zhou L.G."/>
            <person name="Ni X.B."/>
            <person name="Tian J.H."/>
            <person name="Sheng Y."/>
            <person name="Liu T."/>
            <person name="Pan Y.S."/>
            <person name="Xia L.Y."/>
            <person name="Li J."/>
            <person name="Zhao F."/>
            <person name="Cao W.C."/>
        </authorList>
    </citation>
    <scope>NUCLEOTIDE SEQUENCE</scope>
    <source>
        <strain evidence="2">Rmic-2018</strain>
    </source>
</reference>
<dbReference type="AlphaFoldDB" id="A0A9J6D4J7"/>
<dbReference type="Proteomes" id="UP000821866">
    <property type="component" value="Chromosome 9"/>
</dbReference>
<dbReference type="GO" id="GO:0003676">
    <property type="term" value="F:nucleic acid binding"/>
    <property type="evidence" value="ECO:0007669"/>
    <property type="project" value="InterPro"/>
</dbReference>
<dbReference type="InterPro" id="IPR004875">
    <property type="entry name" value="DDE_SF_endonuclease_dom"/>
</dbReference>
<reference evidence="2" key="2">
    <citation type="submission" date="2021-09" db="EMBL/GenBank/DDBJ databases">
        <authorList>
            <person name="Jia N."/>
            <person name="Wang J."/>
            <person name="Shi W."/>
            <person name="Du L."/>
            <person name="Sun Y."/>
            <person name="Zhan W."/>
            <person name="Jiang J."/>
            <person name="Wang Q."/>
            <person name="Zhang B."/>
            <person name="Ji P."/>
            <person name="Sakyi L.B."/>
            <person name="Cui X."/>
            <person name="Yuan T."/>
            <person name="Jiang B."/>
            <person name="Yang W."/>
            <person name="Lam T.T.-Y."/>
            <person name="Chang Q."/>
            <person name="Ding S."/>
            <person name="Wang X."/>
            <person name="Zhu J."/>
            <person name="Ruan X."/>
            <person name="Zhao L."/>
            <person name="Wei J."/>
            <person name="Que T."/>
            <person name="Du C."/>
            <person name="Cheng J."/>
            <person name="Dai P."/>
            <person name="Han X."/>
            <person name="Huang E."/>
            <person name="Gao Y."/>
            <person name="Liu J."/>
            <person name="Shao H."/>
            <person name="Ye R."/>
            <person name="Li L."/>
            <person name="Wei W."/>
            <person name="Wang X."/>
            <person name="Wang C."/>
            <person name="Huo Q."/>
            <person name="Li W."/>
            <person name="Guo W."/>
            <person name="Chen H."/>
            <person name="Chen S."/>
            <person name="Zhou L."/>
            <person name="Zhou L."/>
            <person name="Ni X."/>
            <person name="Tian J."/>
            <person name="Zhou Y."/>
            <person name="Sheng Y."/>
            <person name="Liu T."/>
            <person name="Pan Y."/>
            <person name="Xia L."/>
            <person name="Li J."/>
            <person name="Zhao F."/>
            <person name="Cao W."/>
        </authorList>
    </citation>
    <scope>NUCLEOTIDE SEQUENCE</scope>
    <source>
        <strain evidence="2">Rmic-2018</strain>
        <tissue evidence="2">Larvae</tissue>
    </source>
</reference>
<dbReference type="EMBL" id="JABSTU010000011">
    <property type="protein sequence ID" value="KAH8008965.1"/>
    <property type="molecule type" value="Genomic_DNA"/>
</dbReference>
<proteinExistence type="predicted"/>
<evidence type="ECO:0000313" key="3">
    <source>
        <dbReference type="Proteomes" id="UP000821866"/>
    </source>
</evidence>
<name>A0A9J6D4J7_RHIMP</name>
<gene>
    <name evidence="2" type="ORF">HPB51_008156</name>
</gene>
<protein>
    <recommendedName>
        <fullName evidence="1">DDE-1 domain-containing protein</fullName>
    </recommendedName>
</protein>
<evidence type="ECO:0000313" key="2">
    <source>
        <dbReference type="EMBL" id="KAH8008965.1"/>
    </source>
</evidence>